<dbReference type="PROSITE" id="PS01124">
    <property type="entry name" value="HTH_ARAC_FAMILY_2"/>
    <property type="match status" value="1"/>
</dbReference>
<dbReference type="InterPro" id="IPR018062">
    <property type="entry name" value="HTH_AraC-typ_CS"/>
</dbReference>
<dbReference type="PANTHER" id="PTHR46796">
    <property type="entry name" value="HTH-TYPE TRANSCRIPTIONAL ACTIVATOR RHAS-RELATED"/>
    <property type="match status" value="1"/>
</dbReference>
<dbReference type="SMART" id="SM00342">
    <property type="entry name" value="HTH_ARAC"/>
    <property type="match status" value="1"/>
</dbReference>
<dbReference type="InterPro" id="IPR037923">
    <property type="entry name" value="HTH-like"/>
</dbReference>
<dbReference type="InterPro" id="IPR009057">
    <property type="entry name" value="Homeodomain-like_sf"/>
</dbReference>
<dbReference type="PANTHER" id="PTHR46796:SF6">
    <property type="entry name" value="ARAC SUBFAMILY"/>
    <property type="match status" value="1"/>
</dbReference>
<evidence type="ECO:0000313" key="6">
    <source>
        <dbReference type="EMBL" id="MEX1670423.1"/>
    </source>
</evidence>
<evidence type="ECO:0000259" key="5">
    <source>
        <dbReference type="PROSITE" id="PS01124"/>
    </source>
</evidence>
<dbReference type="EMBL" id="JBFRYA010000016">
    <property type="protein sequence ID" value="MEX1670423.1"/>
    <property type="molecule type" value="Genomic_DNA"/>
</dbReference>
<reference evidence="6 7" key="1">
    <citation type="journal article" date="2011" name="Int. J. Syst. Evol. Microbiol.">
        <title>Zhongshania antarctica gen. nov., sp. nov. and Zhongshania guokunii sp. nov., gammaproteobacteria respectively isolated from coastal attached (fast) ice and surface seawater of the Antarctic.</title>
        <authorList>
            <person name="Li H.J."/>
            <person name="Zhang X.Y."/>
            <person name="Chen C.X."/>
            <person name="Zhang Y.J."/>
            <person name="Gao Z.M."/>
            <person name="Yu Y."/>
            <person name="Chen X.L."/>
            <person name="Chen B."/>
            <person name="Zhang Y.Z."/>
        </authorList>
    </citation>
    <scope>NUCLEOTIDE SEQUENCE [LARGE SCALE GENOMIC DNA]</scope>
    <source>
        <strain evidence="6 7">ZS6-22T</strain>
    </source>
</reference>
<dbReference type="Gene3D" id="1.10.10.60">
    <property type="entry name" value="Homeodomain-like"/>
    <property type="match status" value="2"/>
</dbReference>
<dbReference type="PROSITE" id="PS00041">
    <property type="entry name" value="HTH_ARAC_FAMILY_1"/>
    <property type="match status" value="1"/>
</dbReference>
<evidence type="ECO:0000256" key="1">
    <source>
        <dbReference type="ARBA" id="ARBA00023015"/>
    </source>
</evidence>
<dbReference type="PRINTS" id="PR00032">
    <property type="entry name" value="HTHARAC"/>
</dbReference>
<keyword evidence="2" id="KW-0238">DNA-binding</keyword>
<gene>
    <name evidence="6" type="ORF">AB4876_15995</name>
</gene>
<dbReference type="InterPro" id="IPR018060">
    <property type="entry name" value="HTH_AraC"/>
</dbReference>
<evidence type="ECO:0000256" key="4">
    <source>
        <dbReference type="ARBA" id="ARBA00023163"/>
    </source>
</evidence>
<keyword evidence="3" id="KW-0010">Activator</keyword>
<keyword evidence="4" id="KW-0804">Transcription</keyword>
<dbReference type="InterPro" id="IPR050204">
    <property type="entry name" value="AraC_XylS_family_regulators"/>
</dbReference>
<accession>A0ABV3UBK1</accession>
<comment type="caution">
    <text evidence="6">The sequence shown here is derived from an EMBL/GenBank/DDBJ whole genome shotgun (WGS) entry which is preliminary data.</text>
</comment>
<dbReference type="Pfam" id="PF12833">
    <property type="entry name" value="HTH_18"/>
    <property type="match status" value="1"/>
</dbReference>
<dbReference type="SUPFAM" id="SSF51215">
    <property type="entry name" value="Regulatory protein AraC"/>
    <property type="match status" value="1"/>
</dbReference>
<evidence type="ECO:0000313" key="7">
    <source>
        <dbReference type="Proteomes" id="UP001557485"/>
    </source>
</evidence>
<feature type="domain" description="HTH araC/xylS-type" evidence="5">
    <location>
        <begin position="205"/>
        <end position="303"/>
    </location>
</feature>
<evidence type="ECO:0000256" key="3">
    <source>
        <dbReference type="ARBA" id="ARBA00023159"/>
    </source>
</evidence>
<keyword evidence="7" id="KW-1185">Reference proteome</keyword>
<organism evidence="6 7">
    <name type="scientific">Zhongshania guokunii</name>
    <dbReference type="NCBI Taxonomy" id="641783"/>
    <lineage>
        <taxon>Bacteria</taxon>
        <taxon>Pseudomonadati</taxon>
        <taxon>Pseudomonadota</taxon>
        <taxon>Gammaproteobacteria</taxon>
        <taxon>Cellvibrionales</taxon>
        <taxon>Spongiibacteraceae</taxon>
        <taxon>Zhongshania</taxon>
    </lineage>
</organism>
<evidence type="ECO:0000256" key="2">
    <source>
        <dbReference type="ARBA" id="ARBA00023125"/>
    </source>
</evidence>
<sequence>MNAIPVCSNSAFEVYTKACRTSPMLEHRDKPSTGISLYRWDLKPIKEVRIPRNGEVTVAVHLGGDSRVRVFTENGISEQYSRPGDITLVPSGQPIKYLIDGSVDFATIHFPASAANIFGKNFGDDLLKLRHCLFAVRDDYVIASVKSLFNLVNSPSLLSKRSARSALESLSWHLLRRVSEEAFEPVLLPDQSSGMPSQNEARRFSMVVAEIELRLDQQLKIGDLADVVGMGRTAFCEQFTKYFGKSPHRYIVEQRISKAKQLLSESSFNITDIAYELGFSSASHFSASFKSTTGMTPREFQLNQKLGA</sequence>
<dbReference type="RefSeq" id="WP_368382754.1">
    <property type="nucleotide sequence ID" value="NZ_JBFRYA010000016.1"/>
</dbReference>
<proteinExistence type="predicted"/>
<dbReference type="Proteomes" id="UP001557485">
    <property type="component" value="Unassembled WGS sequence"/>
</dbReference>
<protein>
    <submittedName>
        <fullName evidence="6">Helix-turn-helix domain-containing protein</fullName>
    </submittedName>
</protein>
<dbReference type="InterPro" id="IPR020449">
    <property type="entry name" value="Tscrpt_reg_AraC-type_HTH"/>
</dbReference>
<dbReference type="SUPFAM" id="SSF46689">
    <property type="entry name" value="Homeodomain-like"/>
    <property type="match status" value="2"/>
</dbReference>
<keyword evidence="1" id="KW-0805">Transcription regulation</keyword>
<name>A0ABV3UBK1_9GAMM</name>